<dbReference type="SUPFAM" id="SSF55874">
    <property type="entry name" value="ATPase domain of HSP90 chaperone/DNA topoisomerase II/histidine kinase"/>
    <property type="match status" value="1"/>
</dbReference>
<comment type="subcellular location">
    <subcellularLocation>
        <location evidence="2">Membrane</location>
    </subcellularLocation>
</comment>
<keyword evidence="9" id="KW-0902">Two-component regulatory system</keyword>
<organism evidence="13 14">
    <name type="scientific">Ktedonosporobacter rubrisoli</name>
    <dbReference type="NCBI Taxonomy" id="2509675"/>
    <lineage>
        <taxon>Bacteria</taxon>
        <taxon>Bacillati</taxon>
        <taxon>Chloroflexota</taxon>
        <taxon>Ktedonobacteria</taxon>
        <taxon>Ktedonobacterales</taxon>
        <taxon>Ktedonosporobacteraceae</taxon>
        <taxon>Ktedonosporobacter</taxon>
    </lineage>
</organism>
<evidence type="ECO:0000259" key="12">
    <source>
        <dbReference type="PROSITE" id="PS50885"/>
    </source>
</evidence>
<keyword evidence="7" id="KW-0418">Kinase</keyword>
<dbReference type="GO" id="GO:0005524">
    <property type="term" value="F:ATP binding"/>
    <property type="evidence" value="ECO:0007669"/>
    <property type="project" value="UniProtKB-KW"/>
</dbReference>
<dbReference type="InterPro" id="IPR036890">
    <property type="entry name" value="HATPase_C_sf"/>
</dbReference>
<dbReference type="PANTHER" id="PTHR24421:SF10">
    <property type="entry name" value="NITRATE_NITRITE SENSOR PROTEIN NARQ"/>
    <property type="match status" value="1"/>
</dbReference>
<dbReference type="InterPro" id="IPR003660">
    <property type="entry name" value="HAMP_dom"/>
</dbReference>
<keyword evidence="14" id="KW-1185">Reference proteome</keyword>
<dbReference type="PROSITE" id="PS50885">
    <property type="entry name" value="HAMP"/>
    <property type="match status" value="1"/>
</dbReference>
<dbReference type="InterPro" id="IPR005467">
    <property type="entry name" value="His_kinase_dom"/>
</dbReference>
<dbReference type="Pfam" id="PF07730">
    <property type="entry name" value="HisKA_3"/>
    <property type="match status" value="1"/>
</dbReference>
<dbReference type="PANTHER" id="PTHR24421">
    <property type="entry name" value="NITRATE/NITRITE SENSOR PROTEIN NARX-RELATED"/>
    <property type="match status" value="1"/>
</dbReference>
<dbReference type="Pfam" id="PF00672">
    <property type="entry name" value="HAMP"/>
    <property type="match status" value="1"/>
</dbReference>
<evidence type="ECO:0000256" key="7">
    <source>
        <dbReference type="ARBA" id="ARBA00022777"/>
    </source>
</evidence>
<dbReference type="InterPro" id="IPR050482">
    <property type="entry name" value="Sensor_HK_TwoCompSys"/>
</dbReference>
<sequence>MNRVVHFCITWLQRWHLSLFEKVILVNSLMLIGEALAGLWVTSHNLETHHYLIDTSFIIFATLLTLLSNVLLLKVSFRPLFSLLATIREVSAGQTHARAPGTLADSDISELAGAFNTMLDRLEAARRQQTALILQAQEEEQRRIALELHDETGQNLTAMLIHTEVLNQSLQGLPEQAIAETARKQLAEGLQQLSGLTEQTLENIRVLAQQLRPSVLDDLGLQAAFRWLVEDGQQRLHLDIDLRVESLEEILPTLTPIYETTLFRIAQESLTNIVRHAQTNKASITLTRKQNYISLEIQDNGCGYDLDHHRPGLGIFGMRERAAFLGGKLTVHTQPGQGTIIQALLPLPSTSQSVCKERTYGS</sequence>
<keyword evidence="6" id="KW-0547">Nucleotide-binding</keyword>
<reference evidence="13 14" key="1">
    <citation type="submission" date="2019-01" db="EMBL/GenBank/DDBJ databases">
        <title>Ktedonosporobacter rubrisoli SCAWS-G2.</title>
        <authorList>
            <person name="Huang Y."/>
            <person name="Yan B."/>
        </authorList>
    </citation>
    <scope>NUCLEOTIDE SEQUENCE [LARGE SCALE GENOMIC DNA]</scope>
    <source>
        <strain evidence="13 14">SCAWS-G2</strain>
    </source>
</reference>
<evidence type="ECO:0000256" key="8">
    <source>
        <dbReference type="ARBA" id="ARBA00022840"/>
    </source>
</evidence>
<keyword evidence="10" id="KW-0812">Transmembrane</keyword>
<dbReference type="RefSeq" id="WP_129889250.1">
    <property type="nucleotide sequence ID" value="NZ_CP035758.1"/>
</dbReference>
<accession>A0A4P6JRT0</accession>
<dbReference type="EMBL" id="CP035758">
    <property type="protein sequence ID" value="QBD78197.1"/>
    <property type="molecule type" value="Genomic_DNA"/>
</dbReference>
<keyword evidence="4" id="KW-0597">Phosphoprotein</keyword>
<dbReference type="GO" id="GO:0016020">
    <property type="term" value="C:membrane"/>
    <property type="evidence" value="ECO:0007669"/>
    <property type="project" value="UniProtKB-SubCell"/>
</dbReference>
<keyword evidence="10" id="KW-0472">Membrane</keyword>
<dbReference type="SMART" id="SM00304">
    <property type="entry name" value="HAMP"/>
    <property type="match status" value="1"/>
</dbReference>
<dbReference type="PROSITE" id="PS50109">
    <property type="entry name" value="HIS_KIN"/>
    <property type="match status" value="1"/>
</dbReference>
<dbReference type="SMART" id="SM00387">
    <property type="entry name" value="HATPase_c"/>
    <property type="match status" value="1"/>
</dbReference>
<keyword evidence="8" id="KW-0067">ATP-binding</keyword>
<protein>
    <recommendedName>
        <fullName evidence="3">histidine kinase</fullName>
        <ecNumber evidence="3">2.7.13.3</ecNumber>
    </recommendedName>
</protein>
<evidence type="ECO:0000256" key="6">
    <source>
        <dbReference type="ARBA" id="ARBA00022741"/>
    </source>
</evidence>
<comment type="catalytic activity">
    <reaction evidence="1">
        <text>ATP + protein L-histidine = ADP + protein N-phospho-L-histidine.</text>
        <dbReference type="EC" id="2.7.13.3"/>
    </reaction>
</comment>
<evidence type="ECO:0000313" key="14">
    <source>
        <dbReference type="Proteomes" id="UP000290365"/>
    </source>
</evidence>
<dbReference type="CDD" id="cd16917">
    <property type="entry name" value="HATPase_UhpB-NarQ-NarX-like"/>
    <property type="match status" value="1"/>
</dbReference>
<gene>
    <name evidence="13" type="ORF">EPA93_20215</name>
</gene>
<dbReference type="Gene3D" id="3.30.565.10">
    <property type="entry name" value="Histidine kinase-like ATPase, C-terminal domain"/>
    <property type="match status" value="1"/>
</dbReference>
<dbReference type="EC" id="2.7.13.3" evidence="3"/>
<evidence type="ECO:0000256" key="3">
    <source>
        <dbReference type="ARBA" id="ARBA00012438"/>
    </source>
</evidence>
<dbReference type="CDD" id="cd06225">
    <property type="entry name" value="HAMP"/>
    <property type="match status" value="1"/>
</dbReference>
<dbReference type="OrthoDB" id="9811717at2"/>
<evidence type="ECO:0000256" key="5">
    <source>
        <dbReference type="ARBA" id="ARBA00022679"/>
    </source>
</evidence>
<evidence type="ECO:0000256" key="10">
    <source>
        <dbReference type="SAM" id="Phobius"/>
    </source>
</evidence>
<evidence type="ECO:0000259" key="11">
    <source>
        <dbReference type="PROSITE" id="PS50109"/>
    </source>
</evidence>
<name>A0A4P6JRT0_KTERU</name>
<keyword evidence="10" id="KW-1133">Transmembrane helix</keyword>
<dbReference type="InterPro" id="IPR003594">
    <property type="entry name" value="HATPase_dom"/>
</dbReference>
<dbReference type="AlphaFoldDB" id="A0A4P6JRT0"/>
<dbReference type="Pfam" id="PF02518">
    <property type="entry name" value="HATPase_c"/>
    <property type="match status" value="1"/>
</dbReference>
<feature type="transmembrane region" description="Helical" evidence="10">
    <location>
        <begin position="55"/>
        <end position="73"/>
    </location>
</feature>
<proteinExistence type="predicted"/>
<feature type="domain" description="Histidine kinase" evidence="11">
    <location>
        <begin position="147"/>
        <end position="349"/>
    </location>
</feature>
<dbReference type="Gene3D" id="1.20.5.1930">
    <property type="match status" value="1"/>
</dbReference>
<evidence type="ECO:0000256" key="4">
    <source>
        <dbReference type="ARBA" id="ARBA00022553"/>
    </source>
</evidence>
<dbReference type="InterPro" id="IPR011712">
    <property type="entry name" value="Sig_transdc_His_kin_sub3_dim/P"/>
</dbReference>
<evidence type="ECO:0000256" key="9">
    <source>
        <dbReference type="ARBA" id="ARBA00023012"/>
    </source>
</evidence>
<dbReference type="GO" id="GO:0000155">
    <property type="term" value="F:phosphorelay sensor kinase activity"/>
    <property type="evidence" value="ECO:0007669"/>
    <property type="project" value="InterPro"/>
</dbReference>
<evidence type="ECO:0000313" key="13">
    <source>
        <dbReference type="EMBL" id="QBD78197.1"/>
    </source>
</evidence>
<feature type="transmembrane region" description="Helical" evidence="10">
    <location>
        <begin position="23"/>
        <end position="43"/>
    </location>
</feature>
<dbReference type="KEGG" id="kbs:EPA93_20215"/>
<evidence type="ECO:0000256" key="2">
    <source>
        <dbReference type="ARBA" id="ARBA00004370"/>
    </source>
</evidence>
<feature type="domain" description="HAMP" evidence="12">
    <location>
        <begin position="74"/>
        <end position="127"/>
    </location>
</feature>
<dbReference type="SUPFAM" id="SSF158472">
    <property type="entry name" value="HAMP domain-like"/>
    <property type="match status" value="1"/>
</dbReference>
<keyword evidence="5" id="KW-0808">Transferase</keyword>
<dbReference type="Proteomes" id="UP000290365">
    <property type="component" value="Chromosome"/>
</dbReference>
<dbReference type="Gene3D" id="6.10.340.10">
    <property type="match status" value="1"/>
</dbReference>
<dbReference type="GO" id="GO:0046983">
    <property type="term" value="F:protein dimerization activity"/>
    <property type="evidence" value="ECO:0007669"/>
    <property type="project" value="InterPro"/>
</dbReference>
<evidence type="ECO:0000256" key="1">
    <source>
        <dbReference type="ARBA" id="ARBA00000085"/>
    </source>
</evidence>